<keyword evidence="3" id="KW-0808">Transferase</keyword>
<sequence length="514" mass="58837">MAMSLTCKTSMIIIFPTLLLIFILFSSLTQQHHVSYLYSSSFPLHQSYVKQYSPSSPSSLTNENLEHEPILKISPSPSPAPSPSPSTTTSVQSPSNHDFFNELLSNFTSFNATTTDSTVKVIKMKTSVDKIEEGLAKARENIREAVRSRNVTTSDGRDDFILKGADIYRNPYAFYQSHIEMEKRFKVWTYKEGEQPLVHDGPVNNIYSTEGQFIDEMESGKSPFIAKHPDEAHAFFLPFSVANVIRYIYKPITSFSRDRLQQFVEDYVSVVANRYPYWNRSSGADHFMVSCHDWSPQVSNAHPELFKHFIRVLCNANTSEGFRPERDVTLPEINLPFGLLGQPMISNRPSKRNILAFFAGGAHGNIRKVLLNEWKDKDNDVQVYQYLPKNLNYYQLMGKSKYCLCASGYEVASPRVVEAIRAECVPVILSDSYVLPFSDVLDWSKFSVNIPVKDIPKIKEILQAIPLRKYLQMQNRLKQVQRHFSVNRPAKRFDVIHMVLHSVWLRRLNIGLLS</sequence>
<evidence type="ECO:0000256" key="6">
    <source>
        <dbReference type="SAM" id="MobiDB-lite"/>
    </source>
</evidence>
<keyword evidence="3" id="KW-0328">Glycosyltransferase</keyword>
<evidence type="ECO:0000313" key="8">
    <source>
        <dbReference type="EMBL" id="KAI3936806.1"/>
    </source>
</evidence>
<dbReference type="GO" id="GO:0000139">
    <property type="term" value="C:Golgi membrane"/>
    <property type="evidence" value="ECO:0007669"/>
    <property type="project" value="UniProtKB-SubCell"/>
</dbReference>
<protein>
    <recommendedName>
        <fullName evidence="7">Exostosin GT47 domain-containing protein</fullName>
    </recommendedName>
</protein>
<dbReference type="InterPro" id="IPR004263">
    <property type="entry name" value="Exostosin"/>
</dbReference>
<accession>A0AAD4T425</accession>
<proteinExistence type="inferred from homology"/>
<keyword evidence="9" id="KW-1185">Reference proteome</keyword>
<reference evidence="8" key="1">
    <citation type="submission" date="2022-04" db="EMBL/GenBank/DDBJ databases">
        <title>A functionally conserved STORR gene fusion in Papaver species that diverged 16.8 million years ago.</title>
        <authorList>
            <person name="Catania T."/>
        </authorList>
    </citation>
    <scope>NUCLEOTIDE SEQUENCE</scope>
    <source>
        <strain evidence="8">S-188037</strain>
    </source>
</reference>
<evidence type="ECO:0000256" key="4">
    <source>
        <dbReference type="ARBA" id="ARBA00022968"/>
    </source>
</evidence>
<dbReference type="PANTHER" id="PTHR11062:SF124">
    <property type="entry name" value="XYLOGALACTURONAN BETA-1,3-XYLOSYLTRANSFERASE"/>
    <property type="match status" value="1"/>
</dbReference>
<dbReference type="InterPro" id="IPR040911">
    <property type="entry name" value="Exostosin_GT47"/>
</dbReference>
<evidence type="ECO:0000256" key="1">
    <source>
        <dbReference type="ARBA" id="ARBA00004323"/>
    </source>
</evidence>
<evidence type="ECO:0000256" key="3">
    <source>
        <dbReference type="ARBA" id="ARBA00022676"/>
    </source>
</evidence>
<evidence type="ECO:0000256" key="5">
    <source>
        <dbReference type="ARBA" id="ARBA00023034"/>
    </source>
</evidence>
<dbReference type="GO" id="GO:0016757">
    <property type="term" value="F:glycosyltransferase activity"/>
    <property type="evidence" value="ECO:0007669"/>
    <property type="project" value="UniProtKB-KW"/>
</dbReference>
<comment type="similarity">
    <text evidence="2">Belongs to the glycosyltransferase 47 family.</text>
</comment>
<feature type="domain" description="Exostosin GT47" evidence="7">
    <location>
        <begin position="182"/>
        <end position="465"/>
    </location>
</feature>
<dbReference type="Proteomes" id="UP001202328">
    <property type="component" value="Unassembled WGS sequence"/>
</dbReference>
<name>A0AAD4T425_9MAGN</name>
<evidence type="ECO:0000256" key="2">
    <source>
        <dbReference type="ARBA" id="ARBA00010271"/>
    </source>
</evidence>
<keyword evidence="5" id="KW-0333">Golgi apparatus</keyword>
<organism evidence="8 9">
    <name type="scientific">Papaver atlanticum</name>
    <dbReference type="NCBI Taxonomy" id="357466"/>
    <lineage>
        <taxon>Eukaryota</taxon>
        <taxon>Viridiplantae</taxon>
        <taxon>Streptophyta</taxon>
        <taxon>Embryophyta</taxon>
        <taxon>Tracheophyta</taxon>
        <taxon>Spermatophyta</taxon>
        <taxon>Magnoliopsida</taxon>
        <taxon>Ranunculales</taxon>
        <taxon>Papaveraceae</taxon>
        <taxon>Papaveroideae</taxon>
        <taxon>Papaver</taxon>
    </lineage>
</organism>
<dbReference type="EMBL" id="JAJJMB010005871">
    <property type="protein sequence ID" value="KAI3936806.1"/>
    <property type="molecule type" value="Genomic_DNA"/>
</dbReference>
<evidence type="ECO:0000259" key="7">
    <source>
        <dbReference type="Pfam" id="PF03016"/>
    </source>
</evidence>
<dbReference type="AlphaFoldDB" id="A0AAD4T425"/>
<comment type="caution">
    <text evidence="8">The sequence shown here is derived from an EMBL/GenBank/DDBJ whole genome shotgun (WGS) entry which is preliminary data.</text>
</comment>
<gene>
    <name evidence="8" type="ORF">MKW98_021668</name>
</gene>
<feature type="region of interest" description="Disordered" evidence="6">
    <location>
        <begin position="70"/>
        <end position="93"/>
    </location>
</feature>
<dbReference type="PANTHER" id="PTHR11062">
    <property type="entry name" value="EXOSTOSIN HEPARAN SULFATE GLYCOSYLTRANSFERASE -RELATED"/>
    <property type="match status" value="1"/>
</dbReference>
<evidence type="ECO:0000313" key="9">
    <source>
        <dbReference type="Proteomes" id="UP001202328"/>
    </source>
</evidence>
<keyword evidence="4" id="KW-0735">Signal-anchor</keyword>
<comment type="subcellular location">
    <subcellularLocation>
        <location evidence="1">Golgi apparatus membrane</location>
        <topology evidence="1">Single-pass type II membrane protein</topology>
    </subcellularLocation>
</comment>
<keyword evidence="4" id="KW-0812">Transmembrane</keyword>
<dbReference type="Pfam" id="PF03016">
    <property type="entry name" value="Exostosin_GT47"/>
    <property type="match status" value="1"/>
</dbReference>